<accession>A0ABW4UR89</accession>
<comment type="caution">
    <text evidence="1">The sequence shown here is derived from an EMBL/GenBank/DDBJ whole genome shotgun (WGS) entry which is preliminary data.</text>
</comment>
<dbReference type="Proteomes" id="UP001597403">
    <property type="component" value="Unassembled WGS sequence"/>
</dbReference>
<organism evidence="1 2">
    <name type="scientific">Paenibacillus nicotianae</name>
    <dbReference type="NCBI Taxonomy" id="1526551"/>
    <lineage>
        <taxon>Bacteria</taxon>
        <taxon>Bacillati</taxon>
        <taxon>Bacillota</taxon>
        <taxon>Bacilli</taxon>
        <taxon>Bacillales</taxon>
        <taxon>Paenibacillaceae</taxon>
        <taxon>Paenibacillus</taxon>
    </lineage>
</organism>
<dbReference type="EMBL" id="JBHUGF010000010">
    <property type="protein sequence ID" value="MFD1990077.1"/>
    <property type="molecule type" value="Genomic_DNA"/>
</dbReference>
<keyword evidence="2" id="KW-1185">Reference proteome</keyword>
<reference evidence="2" key="1">
    <citation type="journal article" date="2019" name="Int. J. Syst. Evol. Microbiol.">
        <title>The Global Catalogue of Microorganisms (GCM) 10K type strain sequencing project: providing services to taxonomists for standard genome sequencing and annotation.</title>
        <authorList>
            <consortium name="The Broad Institute Genomics Platform"/>
            <consortium name="The Broad Institute Genome Sequencing Center for Infectious Disease"/>
            <person name="Wu L."/>
            <person name="Ma J."/>
        </authorList>
    </citation>
    <scope>NUCLEOTIDE SEQUENCE [LARGE SCALE GENOMIC DNA]</scope>
    <source>
        <strain evidence="2">CGMCC 1.15067</strain>
    </source>
</reference>
<protein>
    <submittedName>
        <fullName evidence="1">Uncharacterized protein</fullName>
    </submittedName>
</protein>
<evidence type="ECO:0000313" key="2">
    <source>
        <dbReference type="Proteomes" id="UP001597403"/>
    </source>
</evidence>
<proteinExistence type="predicted"/>
<dbReference type="RefSeq" id="WP_379282993.1">
    <property type="nucleotide sequence ID" value="NZ_JBHUGF010000010.1"/>
</dbReference>
<gene>
    <name evidence="1" type="ORF">ACFSGI_08910</name>
</gene>
<sequence>MVIHLKRRIERFYTDTDEREVFALYEDVDENIHFKYTDYDTDMHQMHSCHFEKQFKRI</sequence>
<evidence type="ECO:0000313" key="1">
    <source>
        <dbReference type="EMBL" id="MFD1990077.1"/>
    </source>
</evidence>
<name>A0ABW4UR89_9BACL</name>